<dbReference type="STRING" id="1223545.GS4_20_00020"/>
<accession>M0QNE1</accession>
<sequence length="78" mass="8138">MVAVGGDSGPAIVVDLATTMPGRGAWLHPLSECVTAAVRRRAFATALRVAGLTVRPDDLTELIGEITDREGPSPGQNR</sequence>
<keyword evidence="3" id="KW-1185">Reference proteome</keyword>
<dbReference type="Gene3D" id="3.30.1230.10">
    <property type="entry name" value="YlxR-like"/>
    <property type="match status" value="1"/>
</dbReference>
<dbReference type="Pfam" id="PF04296">
    <property type="entry name" value="YlxR"/>
    <property type="match status" value="1"/>
</dbReference>
<gene>
    <name evidence="2" type="ORF">GS4_20_00020</name>
</gene>
<evidence type="ECO:0000313" key="2">
    <source>
        <dbReference type="EMBL" id="GAC68937.1"/>
    </source>
</evidence>
<organism evidence="2 3">
    <name type="scientific">Gordonia soli NBRC 108243</name>
    <dbReference type="NCBI Taxonomy" id="1223545"/>
    <lineage>
        <taxon>Bacteria</taxon>
        <taxon>Bacillati</taxon>
        <taxon>Actinomycetota</taxon>
        <taxon>Actinomycetes</taxon>
        <taxon>Mycobacteriales</taxon>
        <taxon>Gordoniaceae</taxon>
        <taxon>Gordonia</taxon>
    </lineage>
</organism>
<feature type="domain" description="YlxR" evidence="1">
    <location>
        <begin position="11"/>
        <end position="50"/>
    </location>
</feature>
<evidence type="ECO:0000259" key="1">
    <source>
        <dbReference type="Pfam" id="PF04296"/>
    </source>
</evidence>
<protein>
    <recommendedName>
        <fullName evidence="1">YlxR domain-containing protein</fullName>
    </recommendedName>
</protein>
<dbReference type="AlphaFoldDB" id="M0QNE1"/>
<evidence type="ECO:0000313" key="3">
    <source>
        <dbReference type="Proteomes" id="UP000011666"/>
    </source>
</evidence>
<dbReference type="SUPFAM" id="SSF64376">
    <property type="entry name" value="YlxR-like"/>
    <property type="match status" value="1"/>
</dbReference>
<dbReference type="InterPro" id="IPR035931">
    <property type="entry name" value="YlxR-like_sf"/>
</dbReference>
<name>M0QNE1_9ACTN</name>
<comment type="caution">
    <text evidence="2">The sequence shown here is derived from an EMBL/GenBank/DDBJ whole genome shotgun (WGS) entry which is preliminary data.</text>
</comment>
<dbReference type="eggNOG" id="COG2740">
    <property type="taxonomic scope" value="Bacteria"/>
</dbReference>
<dbReference type="InterPro" id="IPR007393">
    <property type="entry name" value="YlxR_dom"/>
</dbReference>
<dbReference type="EMBL" id="BANX01000020">
    <property type="protein sequence ID" value="GAC68937.1"/>
    <property type="molecule type" value="Genomic_DNA"/>
</dbReference>
<dbReference type="Proteomes" id="UP000011666">
    <property type="component" value="Unassembled WGS sequence"/>
</dbReference>
<proteinExistence type="predicted"/>
<reference evidence="2 3" key="1">
    <citation type="submission" date="2013-01" db="EMBL/GenBank/DDBJ databases">
        <title>Whole genome shotgun sequence of Gordonia soli NBRC 108243.</title>
        <authorList>
            <person name="Isaki-Nakamura S."/>
            <person name="Hosoyama A."/>
            <person name="Tsuchikane K."/>
            <person name="Ando Y."/>
            <person name="Baba S."/>
            <person name="Ohji S."/>
            <person name="Hamada M."/>
            <person name="Tamura T."/>
            <person name="Yamazoe A."/>
            <person name="Yamazaki S."/>
            <person name="Fujita N."/>
        </authorList>
    </citation>
    <scope>NUCLEOTIDE SEQUENCE [LARGE SCALE GENOMIC DNA]</scope>
    <source>
        <strain evidence="2 3">NBRC 108243</strain>
    </source>
</reference>